<feature type="transmembrane region" description="Helical" evidence="2">
    <location>
        <begin position="134"/>
        <end position="153"/>
    </location>
</feature>
<dbReference type="GeneID" id="89941252"/>
<feature type="compositionally biased region" description="Basic and acidic residues" evidence="1">
    <location>
        <begin position="456"/>
        <end position="466"/>
    </location>
</feature>
<protein>
    <submittedName>
        <fullName evidence="3">Uncharacterized protein</fullName>
    </submittedName>
</protein>
<comment type="caution">
    <text evidence="3">The sequence shown here is derived from an EMBL/GenBank/DDBJ whole genome shotgun (WGS) entry which is preliminary data.</text>
</comment>
<feature type="transmembrane region" description="Helical" evidence="2">
    <location>
        <begin position="69"/>
        <end position="91"/>
    </location>
</feature>
<gene>
    <name evidence="3" type="ORF">N656DRAFT_792948</name>
</gene>
<dbReference type="AlphaFoldDB" id="A0AAN6T883"/>
<accession>A0AAN6T883</accession>
<keyword evidence="2" id="KW-1133">Transmembrane helix</keyword>
<evidence type="ECO:0000256" key="2">
    <source>
        <dbReference type="SAM" id="Phobius"/>
    </source>
</evidence>
<name>A0AAN6T883_9PEZI</name>
<feature type="compositionally biased region" description="Polar residues" evidence="1">
    <location>
        <begin position="527"/>
        <end position="539"/>
    </location>
</feature>
<dbReference type="Proteomes" id="UP001302812">
    <property type="component" value="Unassembled WGS sequence"/>
</dbReference>
<feature type="transmembrane region" description="Helical" evidence="2">
    <location>
        <begin position="314"/>
        <end position="335"/>
    </location>
</feature>
<feature type="transmembrane region" description="Helical" evidence="2">
    <location>
        <begin position="103"/>
        <end position="122"/>
    </location>
</feature>
<reference evidence="3" key="1">
    <citation type="journal article" date="2023" name="Mol. Phylogenet. Evol.">
        <title>Genome-scale phylogeny and comparative genomics of the fungal order Sordariales.</title>
        <authorList>
            <person name="Hensen N."/>
            <person name="Bonometti L."/>
            <person name="Westerberg I."/>
            <person name="Brannstrom I.O."/>
            <person name="Guillou S."/>
            <person name="Cros-Aarteil S."/>
            <person name="Calhoun S."/>
            <person name="Haridas S."/>
            <person name="Kuo A."/>
            <person name="Mondo S."/>
            <person name="Pangilinan J."/>
            <person name="Riley R."/>
            <person name="LaButti K."/>
            <person name="Andreopoulos B."/>
            <person name="Lipzen A."/>
            <person name="Chen C."/>
            <person name="Yan M."/>
            <person name="Daum C."/>
            <person name="Ng V."/>
            <person name="Clum A."/>
            <person name="Steindorff A."/>
            <person name="Ohm R.A."/>
            <person name="Martin F."/>
            <person name="Silar P."/>
            <person name="Natvig D.O."/>
            <person name="Lalanne C."/>
            <person name="Gautier V."/>
            <person name="Ament-Velasquez S.L."/>
            <person name="Kruys A."/>
            <person name="Hutchinson M.I."/>
            <person name="Powell A.J."/>
            <person name="Barry K."/>
            <person name="Miller A.N."/>
            <person name="Grigoriev I.V."/>
            <person name="Debuchy R."/>
            <person name="Gladieux P."/>
            <person name="Hiltunen Thoren M."/>
            <person name="Johannesson H."/>
        </authorList>
    </citation>
    <scope>NUCLEOTIDE SEQUENCE</scope>
    <source>
        <strain evidence="3">CBS 508.74</strain>
    </source>
</reference>
<feature type="compositionally biased region" description="Basic and acidic residues" evidence="1">
    <location>
        <begin position="478"/>
        <end position="496"/>
    </location>
</feature>
<dbReference type="EMBL" id="MU853368">
    <property type="protein sequence ID" value="KAK4107906.1"/>
    <property type="molecule type" value="Genomic_DNA"/>
</dbReference>
<feature type="compositionally biased region" description="Low complexity" evidence="1">
    <location>
        <begin position="544"/>
        <end position="560"/>
    </location>
</feature>
<reference evidence="3" key="2">
    <citation type="submission" date="2023-05" db="EMBL/GenBank/DDBJ databases">
        <authorList>
            <consortium name="Lawrence Berkeley National Laboratory"/>
            <person name="Steindorff A."/>
            <person name="Hensen N."/>
            <person name="Bonometti L."/>
            <person name="Westerberg I."/>
            <person name="Brannstrom I.O."/>
            <person name="Guillou S."/>
            <person name="Cros-Aarteil S."/>
            <person name="Calhoun S."/>
            <person name="Haridas S."/>
            <person name="Kuo A."/>
            <person name="Mondo S."/>
            <person name="Pangilinan J."/>
            <person name="Riley R."/>
            <person name="Labutti K."/>
            <person name="Andreopoulos B."/>
            <person name="Lipzen A."/>
            <person name="Chen C."/>
            <person name="Yanf M."/>
            <person name="Daum C."/>
            <person name="Ng V."/>
            <person name="Clum A."/>
            <person name="Ohm R."/>
            <person name="Martin F."/>
            <person name="Silar P."/>
            <person name="Natvig D."/>
            <person name="Lalanne C."/>
            <person name="Gautier V."/>
            <person name="Ament-Velasquez S.L."/>
            <person name="Kruys A."/>
            <person name="Hutchinson M.I."/>
            <person name="Powell A.J."/>
            <person name="Barry K."/>
            <person name="Miller A.N."/>
            <person name="Grigoriev I.V."/>
            <person name="Debuchy R."/>
            <person name="Gladieux P."/>
            <person name="Thoren M.H."/>
            <person name="Johannesson H."/>
        </authorList>
    </citation>
    <scope>NUCLEOTIDE SEQUENCE</scope>
    <source>
        <strain evidence="3">CBS 508.74</strain>
    </source>
</reference>
<feature type="transmembrane region" description="Helical" evidence="2">
    <location>
        <begin position="275"/>
        <end position="294"/>
    </location>
</feature>
<feature type="region of interest" description="Disordered" evidence="1">
    <location>
        <begin position="348"/>
        <end position="375"/>
    </location>
</feature>
<dbReference type="RefSeq" id="XP_064665476.1">
    <property type="nucleotide sequence ID" value="XM_064817127.1"/>
</dbReference>
<feature type="transmembrane region" description="Helical" evidence="2">
    <location>
        <begin position="212"/>
        <end position="234"/>
    </location>
</feature>
<feature type="region of interest" description="Disordered" evidence="1">
    <location>
        <begin position="452"/>
        <end position="628"/>
    </location>
</feature>
<evidence type="ECO:0000256" key="1">
    <source>
        <dbReference type="SAM" id="MobiDB-lite"/>
    </source>
</evidence>
<organism evidence="3 4">
    <name type="scientific">Canariomyces notabilis</name>
    <dbReference type="NCBI Taxonomy" id="2074819"/>
    <lineage>
        <taxon>Eukaryota</taxon>
        <taxon>Fungi</taxon>
        <taxon>Dikarya</taxon>
        <taxon>Ascomycota</taxon>
        <taxon>Pezizomycotina</taxon>
        <taxon>Sordariomycetes</taxon>
        <taxon>Sordariomycetidae</taxon>
        <taxon>Sordariales</taxon>
        <taxon>Chaetomiaceae</taxon>
        <taxon>Canariomyces</taxon>
    </lineage>
</organism>
<sequence>MPPVSGQLATYLIDRNAASNSSTLGQPQPLQVICAWPVSGQYGPGSRVLYYVLVAACLLARKTEWLRKACLAAALILPAVAAIHGIVLAALHVDDAVDLDVYGSFQVSVVAILTAPLTVRISSTYFNNPGRNTIFLWTCLVLAGLIALTVEFFRLKSQPCIDNGSGLAVYLKSEFIYGRTMCGLKCSVDKGPYSPMRRGSADDIYVVPAPEVLTFGAATLLSAACCVPAILHMVSTWDKILKNNWKERFGDPDTDGLEGANGATMKGVNSKIREFLSVVEVPVFAGAVIAIIIFGERNFFSGPLDYQTEPIQNVGQWAPIVGTGFAAIGSLYMLLAERHAAKTIPDHCSHNCDSSIRGRSRSRGDSHSDVPEAVELPRAAVIAPAKLPSRITSSSRDLAPSRTFSRSGHNAVYEDELQHGLGILHVTDSHPDGTGKRAEVRRMLSNIAHQLGTAAPDRHDDHDFRSGKATGFPVVPGEESRNPDLVRIREEWGHTDADDDGAITPRGRRSRAGSFNGSVSGAAGVTRSLSATRRAQSPPHSGKALRPASSTLLALPASSPGGSHELTPSPIVATPPSPEASRPKPLTRVVTLHSGQDSPSIVVSSEAEANDPSDSEPASPLVSISDPP</sequence>
<keyword evidence="2" id="KW-0472">Membrane</keyword>
<evidence type="ECO:0000313" key="4">
    <source>
        <dbReference type="Proteomes" id="UP001302812"/>
    </source>
</evidence>
<proteinExistence type="predicted"/>
<keyword evidence="4" id="KW-1185">Reference proteome</keyword>
<feature type="compositionally biased region" description="Polar residues" evidence="1">
    <location>
        <begin position="593"/>
        <end position="603"/>
    </location>
</feature>
<evidence type="ECO:0000313" key="3">
    <source>
        <dbReference type="EMBL" id="KAK4107906.1"/>
    </source>
</evidence>
<keyword evidence="2" id="KW-0812">Transmembrane</keyword>